<dbReference type="AlphaFoldDB" id="A0A6A6ZME0"/>
<gene>
    <name evidence="2" type="ORF">CC86DRAFT_410338</name>
</gene>
<evidence type="ECO:0000313" key="2">
    <source>
        <dbReference type="EMBL" id="KAF2821943.1"/>
    </source>
</evidence>
<dbReference type="Gene3D" id="3.30.710.10">
    <property type="entry name" value="Potassium Channel Kv1.1, Chain A"/>
    <property type="match status" value="1"/>
</dbReference>
<dbReference type="InterPro" id="IPR011333">
    <property type="entry name" value="SKP1/BTB/POZ_sf"/>
</dbReference>
<dbReference type="EMBL" id="MU006235">
    <property type="protein sequence ID" value="KAF2821943.1"/>
    <property type="molecule type" value="Genomic_DNA"/>
</dbReference>
<protein>
    <recommendedName>
        <fullName evidence="1">BTB domain-containing protein</fullName>
    </recommendedName>
</protein>
<dbReference type="PANTHER" id="PTHR47843">
    <property type="entry name" value="BTB DOMAIN-CONTAINING PROTEIN-RELATED"/>
    <property type="match status" value="1"/>
</dbReference>
<keyword evidence="3" id="KW-1185">Reference proteome</keyword>
<reference evidence="2" key="1">
    <citation type="journal article" date="2020" name="Stud. Mycol.">
        <title>101 Dothideomycetes genomes: a test case for predicting lifestyles and emergence of pathogens.</title>
        <authorList>
            <person name="Haridas S."/>
            <person name="Albert R."/>
            <person name="Binder M."/>
            <person name="Bloem J."/>
            <person name="Labutti K."/>
            <person name="Salamov A."/>
            <person name="Andreopoulos B."/>
            <person name="Baker S."/>
            <person name="Barry K."/>
            <person name="Bills G."/>
            <person name="Bluhm B."/>
            <person name="Cannon C."/>
            <person name="Castanera R."/>
            <person name="Culley D."/>
            <person name="Daum C."/>
            <person name="Ezra D."/>
            <person name="Gonzalez J."/>
            <person name="Henrissat B."/>
            <person name="Kuo A."/>
            <person name="Liang C."/>
            <person name="Lipzen A."/>
            <person name="Lutzoni F."/>
            <person name="Magnuson J."/>
            <person name="Mondo S."/>
            <person name="Nolan M."/>
            <person name="Ohm R."/>
            <person name="Pangilinan J."/>
            <person name="Park H.-J."/>
            <person name="Ramirez L."/>
            <person name="Alfaro M."/>
            <person name="Sun H."/>
            <person name="Tritt A."/>
            <person name="Yoshinaga Y."/>
            <person name="Zwiers L.-H."/>
            <person name="Turgeon B."/>
            <person name="Goodwin S."/>
            <person name="Spatafora J."/>
            <person name="Crous P."/>
            <person name="Grigoriev I."/>
        </authorList>
    </citation>
    <scope>NUCLEOTIDE SEQUENCE</scope>
    <source>
        <strain evidence="2">CBS 113818</strain>
    </source>
</reference>
<dbReference type="SUPFAM" id="SSF54695">
    <property type="entry name" value="POZ domain"/>
    <property type="match status" value="1"/>
</dbReference>
<feature type="domain" description="BTB" evidence="1">
    <location>
        <begin position="19"/>
        <end position="90"/>
    </location>
</feature>
<name>A0A6A6ZME0_9PLEO</name>
<organism evidence="2 3">
    <name type="scientific">Ophiobolus disseminans</name>
    <dbReference type="NCBI Taxonomy" id="1469910"/>
    <lineage>
        <taxon>Eukaryota</taxon>
        <taxon>Fungi</taxon>
        <taxon>Dikarya</taxon>
        <taxon>Ascomycota</taxon>
        <taxon>Pezizomycotina</taxon>
        <taxon>Dothideomycetes</taxon>
        <taxon>Pleosporomycetidae</taxon>
        <taxon>Pleosporales</taxon>
        <taxon>Pleosporineae</taxon>
        <taxon>Phaeosphaeriaceae</taxon>
        <taxon>Ophiobolus</taxon>
    </lineage>
</organism>
<dbReference type="Pfam" id="PF00651">
    <property type="entry name" value="BTB"/>
    <property type="match status" value="1"/>
</dbReference>
<proteinExistence type="predicted"/>
<dbReference type="PROSITE" id="PS50097">
    <property type="entry name" value="BTB"/>
    <property type="match status" value="1"/>
</dbReference>
<dbReference type="Proteomes" id="UP000799424">
    <property type="component" value="Unassembled WGS sequence"/>
</dbReference>
<dbReference type="OrthoDB" id="6359816at2759"/>
<accession>A0A6A6ZME0</accession>
<evidence type="ECO:0000259" key="1">
    <source>
        <dbReference type="PROSITE" id="PS50097"/>
    </source>
</evidence>
<sequence length="163" mass="18378">MATAQKPSAQTLFNDPVLSDVKIKQTYDGRTREYHGHKAIPCFQSVYFMRAFTGSFNEASEATMELHDDDPDHFECVLKFMVTLQYDPNVMKSTAAKDQKHEVVQYILGVYRVADKYDVGRLLTPAAEHLQSPSTRSRTALCLSPWSRNTMDLALSLVMLPAA</sequence>
<dbReference type="InterPro" id="IPR000210">
    <property type="entry name" value="BTB/POZ_dom"/>
</dbReference>
<evidence type="ECO:0000313" key="3">
    <source>
        <dbReference type="Proteomes" id="UP000799424"/>
    </source>
</evidence>